<organism evidence="1 2">
    <name type="scientific">Streptomyces shaanxiensis</name>
    <dbReference type="NCBI Taxonomy" id="653357"/>
    <lineage>
        <taxon>Bacteria</taxon>
        <taxon>Bacillati</taxon>
        <taxon>Actinomycetota</taxon>
        <taxon>Actinomycetes</taxon>
        <taxon>Kitasatosporales</taxon>
        <taxon>Streptomycetaceae</taxon>
        <taxon>Streptomyces</taxon>
    </lineage>
</organism>
<protein>
    <recommendedName>
        <fullName evidence="3">SMI1/KNR4 family protein</fullName>
    </recommendedName>
</protein>
<accession>A0ABP7ULG8</accession>
<evidence type="ECO:0000313" key="1">
    <source>
        <dbReference type="EMBL" id="GAA4046800.1"/>
    </source>
</evidence>
<comment type="caution">
    <text evidence="1">The sequence shown here is derived from an EMBL/GenBank/DDBJ whole genome shotgun (WGS) entry which is preliminary data.</text>
</comment>
<dbReference type="RefSeq" id="WP_345010004.1">
    <property type="nucleotide sequence ID" value="NZ_BAAAZY010000006.1"/>
</dbReference>
<proteinExistence type="predicted"/>
<evidence type="ECO:0008006" key="3">
    <source>
        <dbReference type="Google" id="ProtNLM"/>
    </source>
</evidence>
<name>A0ABP7ULG8_9ACTN</name>
<sequence>MQRVNELVSMTGWQGERQKVEWGEIERRLETRLPADFKEICEVFGRGAFCGYLELLPVDSAGPRSLLGRWTAMKERWANPRMRARFEPYQVFEQSGLILWGQSVTEASYYWLADASESPETWPIVARTDPLEELHRFDVSTSEFICRVLTDRDFRPFSVASKVKSLYFESYG</sequence>
<dbReference type="EMBL" id="BAAAZY010000006">
    <property type="protein sequence ID" value="GAA4046800.1"/>
    <property type="molecule type" value="Genomic_DNA"/>
</dbReference>
<keyword evidence="2" id="KW-1185">Reference proteome</keyword>
<dbReference type="InterPro" id="IPR037883">
    <property type="entry name" value="Knr4/Smi1-like_sf"/>
</dbReference>
<gene>
    <name evidence="1" type="ORF">GCM10022233_15810</name>
</gene>
<dbReference type="SUPFAM" id="SSF160631">
    <property type="entry name" value="SMI1/KNR4-like"/>
    <property type="match status" value="1"/>
</dbReference>
<dbReference type="Proteomes" id="UP001499984">
    <property type="component" value="Unassembled WGS sequence"/>
</dbReference>
<reference evidence="2" key="1">
    <citation type="journal article" date="2019" name="Int. J. Syst. Evol. Microbiol.">
        <title>The Global Catalogue of Microorganisms (GCM) 10K type strain sequencing project: providing services to taxonomists for standard genome sequencing and annotation.</title>
        <authorList>
            <consortium name="The Broad Institute Genomics Platform"/>
            <consortium name="The Broad Institute Genome Sequencing Center for Infectious Disease"/>
            <person name="Wu L."/>
            <person name="Ma J."/>
        </authorList>
    </citation>
    <scope>NUCLEOTIDE SEQUENCE [LARGE SCALE GENOMIC DNA]</scope>
    <source>
        <strain evidence="2">JCM 16925</strain>
    </source>
</reference>
<evidence type="ECO:0000313" key="2">
    <source>
        <dbReference type="Proteomes" id="UP001499984"/>
    </source>
</evidence>